<feature type="region of interest" description="Disordered" evidence="2">
    <location>
        <begin position="309"/>
        <end position="360"/>
    </location>
</feature>
<keyword evidence="1" id="KW-0175">Coiled coil</keyword>
<dbReference type="Pfam" id="PF14257">
    <property type="entry name" value="DUF4349"/>
    <property type="match status" value="1"/>
</dbReference>
<evidence type="ECO:0000256" key="2">
    <source>
        <dbReference type="SAM" id="MobiDB-lite"/>
    </source>
</evidence>
<evidence type="ECO:0000313" key="6">
    <source>
        <dbReference type="Proteomes" id="UP001527866"/>
    </source>
</evidence>
<evidence type="ECO:0000259" key="4">
    <source>
        <dbReference type="Pfam" id="PF14257"/>
    </source>
</evidence>
<dbReference type="InterPro" id="IPR025645">
    <property type="entry name" value="DUF4349"/>
</dbReference>
<feature type="compositionally biased region" description="Basic and acidic residues" evidence="2">
    <location>
        <begin position="333"/>
        <end position="360"/>
    </location>
</feature>
<evidence type="ECO:0000256" key="3">
    <source>
        <dbReference type="SAM" id="Phobius"/>
    </source>
</evidence>
<dbReference type="EMBL" id="JAQFWQ010000104">
    <property type="protein sequence ID" value="MDA2814085.1"/>
    <property type="molecule type" value="Genomic_DNA"/>
</dbReference>
<feature type="transmembrane region" description="Helical" evidence="3">
    <location>
        <begin position="280"/>
        <end position="298"/>
    </location>
</feature>
<feature type="compositionally biased region" description="Low complexity" evidence="2">
    <location>
        <begin position="47"/>
        <end position="64"/>
    </location>
</feature>
<accession>A0ABT4UCK5</accession>
<feature type="domain" description="DUF4349" evidence="4">
    <location>
        <begin position="86"/>
        <end position="297"/>
    </location>
</feature>
<feature type="compositionally biased region" description="Acidic residues" evidence="2">
    <location>
        <begin position="65"/>
        <end position="74"/>
    </location>
</feature>
<reference evidence="5 6" key="1">
    <citation type="submission" date="2023-01" db="EMBL/GenBank/DDBJ databases">
        <title>Draft genome sequence of Nocardiopsis sp. RSe5-2 isolated from halophytes.</title>
        <authorList>
            <person name="Duangmal K."/>
            <person name="Chantavorakit T."/>
        </authorList>
    </citation>
    <scope>NUCLEOTIDE SEQUENCE [LARGE SCALE GENOMIC DNA]</scope>
    <source>
        <strain evidence="5 6">RSe5-2</strain>
    </source>
</reference>
<keyword evidence="3" id="KW-0812">Transmembrane</keyword>
<evidence type="ECO:0000256" key="1">
    <source>
        <dbReference type="SAM" id="Coils"/>
    </source>
</evidence>
<sequence>MDTVRTPSRTAVAGTLMGRGGARAAGGLAVVLAALLAAGCGAGGGDSASDAGGMAQENAAAPEAAVDEGAEEGEGGGALDVDAEQRQVVHTAMMTVESDDVEEAAEEAKSLVADAGGHVASESVSPSDSGPASATLVAKVPQEGYDAALDELAGLGERVSLEREAEDVTEEVADVDSRVESAEASLDRLRDLLAEAEDVQDVLKVEKEISDRQAELEALQARQKALSESTSFGTVELHLREPSDRPTSDGGDFIGFTGGLAYGWQALVVVAGGIAVAAGWLLPFLVVAAVLLAPVVWWRRRTGRSVVPRPRSFRRGRADAESRAPAKPGTPDKAPDETPKSPKAENDPDTPSDKERPKDR</sequence>
<proteinExistence type="predicted"/>
<keyword evidence="3" id="KW-1133">Transmembrane helix</keyword>
<keyword evidence="6" id="KW-1185">Reference proteome</keyword>
<gene>
    <name evidence="5" type="ORF">O4J56_25790</name>
</gene>
<dbReference type="RefSeq" id="WP_270689361.1">
    <property type="nucleotide sequence ID" value="NZ_JAQFWQ010000104.1"/>
</dbReference>
<protein>
    <submittedName>
        <fullName evidence="5">DUF4349 domain-containing protein</fullName>
    </submittedName>
</protein>
<dbReference type="Proteomes" id="UP001527866">
    <property type="component" value="Unassembled WGS sequence"/>
</dbReference>
<organism evidence="5 6">
    <name type="scientific">Nocardiopsis endophytica</name>
    <dbReference type="NCBI Taxonomy" id="3018445"/>
    <lineage>
        <taxon>Bacteria</taxon>
        <taxon>Bacillati</taxon>
        <taxon>Actinomycetota</taxon>
        <taxon>Actinomycetes</taxon>
        <taxon>Streptosporangiales</taxon>
        <taxon>Nocardiopsidaceae</taxon>
        <taxon>Nocardiopsis</taxon>
    </lineage>
</organism>
<name>A0ABT4UCK5_9ACTN</name>
<evidence type="ECO:0000313" key="5">
    <source>
        <dbReference type="EMBL" id="MDA2814085.1"/>
    </source>
</evidence>
<feature type="coiled-coil region" evidence="1">
    <location>
        <begin position="158"/>
        <end position="229"/>
    </location>
</feature>
<feature type="region of interest" description="Disordered" evidence="2">
    <location>
        <begin position="45"/>
        <end position="79"/>
    </location>
</feature>
<comment type="caution">
    <text evidence="5">The sequence shown here is derived from an EMBL/GenBank/DDBJ whole genome shotgun (WGS) entry which is preliminary data.</text>
</comment>
<keyword evidence="3" id="KW-0472">Membrane</keyword>